<evidence type="ECO:0000259" key="2">
    <source>
        <dbReference type="Pfam" id="PF13391"/>
    </source>
</evidence>
<feature type="region of interest" description="Disordered" evidence="1">
    <location>
        <begin position="311"/>
        <end position="369"/>
    </location>
</feature>
<evidence type="ECO:0000256" key="1">
    <source>
        <dbReference type="SAM" id="MobiDB-lite"/>
    </source>
</evidence>
<protein>
    <recommendedName>
        <fullName evidence="2">HNH nuclease domain-containing protein</fullName>
    </recommendedName>
</protein>
<dbReference type="GeneID" id="66074573"/>
<dbReference type="EMBL" id="CM032183">
    <property type="protein sequence ID" value="KAG7094677.1"/>
    <property type="molecule type" value="Genomic_DNA"/>
</dbReference>
<dbReference type="OrthoDB" id="3269637at2759"/>
<dbReference type="InterPro" id="IPR003615">
    <property type="entry name" value="HNH_nuc"/>
</dbReference>
<dbReference type="RefSeq" id="XP_043011147.1">
    <property type="nucleotide sequence ID" value="XM_043150063.1"/>
</dbReference>
<dbReference type="Pfam" id="PF13391">
    <property type="entry name" value="HNH_2"/>
    <property type="match status" value="1"/>
</dbReference>
<keyword evidence="4" id="KW-1185">Reference proteome</keyword>
<comment type="caution">
    <text evidence="3">The sequence shown here is derived from an EMBL/GenBank/DDBJ whole genome shotgun (WGS) entry which is preliminary data.</text>
</comment>
<dbReference type="Proteomes" id="UP001049176">
    <property type="component" value="Chromosome 3"/>
</dbReference>
<gene>
    <name evidence="3" type="ORF">E1B28_005497</name>
</gene>
<evidence type="ECO:0000313" key="3">
    <source>
        <dbReference type="EMBL" id="KAG7094677.1"/>
    </source>
</evidence>
<accession>A0A9P7S3K9</accession>
<sequence>MAIPPRHVRLVVWRDGSNMLALDLPVDFVHSVVYKPFKYLAYAAWSICGQRGELRDDRGQEVDMGQPSLYELRSYQYFTPQDVPFTKTVNHALMKQNTKVGSSTGPNYSADFAKKVKERDGACIFTGVRPPPGPPLEAAHIAPLRLGEDFVDNIRTHKVEDLSGINDIRNGFTLSSRLHPEYDFHTFAILPFPTPSDILSLADMKEPDPNHPRERRRDAHFRTTGQRRLQRKAYLLHWMETWKVGIDETMREDIEEIVAHCAQAAFIQRVEDKLPHRGLLHYRYGTSLIVNFMNTTVSHGWDLLQKKRETGELDEEELPGPENDLGGNEGPGGGNGEPRDEDEDSDEDHDEPPEQEQDMYVDGPPVRLSFSSAREEEALAIQSWFDSLYEVSKSFRKVEEWRNVAQT</sequence>
<dbReference type="AlphaFoldDB" id="A0A9P7S3K9"/>
<dbReference type="KEGG" id="more:E1B28_005497"/>
<proteinExistence type="predicted"/>
<reference evidence="3" key="1">
    <citation type="journal article" date="2021" name="Genome Biol. Evol.">
        <title>The assembled and annotated genome of the fairy-ring fungus Marasmius oreades.</title>
        <authorList>
            <person name="Hiltunen M."/>
            <person name="Ament-Velasquez S.L."/>
            <person name="Johannesson H."/>
        </authorList>
    </citation>
    <scope>NUCLEOTIDE SEQUENCE</scope>
    <source>
        <strain evidence="3">03SP1</strain>
    </source>
</reference>
<feature type="compositionally biased region" description="Gly residues" evidence="1">
    <location>
        <begin position="327"/>
        <end position="336"/>
    </location>
</feature>
<feature type="compositionally biased region" description="Acidic residues" evidence="1">
    <location>
        <begin position="339"/>
        <end position="359"/>
    </location>
</feature>
<feature type="domain" description="HNH nuclease" evidence="2">
    <location>
        <begin position="123"/>
        <end position="189"/>
    </location>
</feature>
<evidence type="ECO:0000313" key="4">
    <source>
        <dbReference type="Proteomes" id="UP001049176"/>
    </source>
</evidence>
<name>A0A9P7S3K9_9AGAR</name>
<organism evidence="3 4">
    <name type="scientific">Marasmius oreades</name>
    <name type="common">fairy-ring Marasmius</name>
    <dbReference type="NCBI Taxonomy" id="181124"/>
    <lineage>
        <taxon>Eukaryota</taxon>
        <taxon>Fungi</taxon>
        <taxon>Dikarya</taxon>
        <taxon>Basidiomycota</taxon>
        <taxon>Agaricomycotina</taxon>
        <taxon>Agaricomycetes</taxon>
        <taxon>Agaricomycetidae</taxon>
        <taxon>Agaricales</taxon>
        <taxon>Marasmiineae</taxon>
        <taxon>Marasmiaceae</taxon>
        <taxon>Marasmius</taxon>
    </lineage>
</organism>